<sequence>MVERPDQKVMGERPEPKIMVERQDDRELSVLMPTDSFMNPVVKPSLARTMSVYDPLRLPTAETQQDIQSEKKGKK</sequence>
<evidence type="ECO:0000313" key="1">
    <source>
        <dbReference type="EMBL" id="RCN52295.1"/>
    </source>
</evidence>
<organism evidence="1 2">
    <name type="scientific">Ancylostoma caninum</name>
    <name type="common">Dog hookworm</name>
    <dbReference type="NCBI Taxonomy" id="29170"/>
    <lineage>
        <taxon>Eukaryota</taxon>
        <taxon>Metazoa</taxon>
        <taxon>Ecdysozoa</taxon>
        <taxon>Nematoda</taxon>
        <taxon>Chromadorea</taxon>
        <taxon>Rhabditida</taxon>
        <taxon>Rhabditina</taxon>
        <taxon>Rhabditomorpha</taxon>
        <taxon>Strongyloidea</taxon>
        <taxon>Ancylostomatidae</taxon>
        <taxon>Ancylostomatinae</taxon>
        <taxon>Ancylostoma</taxon>
    </lineage>
</organism>
<dbReference type="Proteomes" id="UP000252519">
    <property type="component" value="Unassembled WGS sequence"/>
</dbReference>
<name>A0A368HAM5_ANCCA</name>
<gene>
    <name evidence="1" type="ORF">ANCCAN_01728</name>
</gene>
<proteinExistence type="predicted"/>
<protein>
    <submittedName>
        <fullName evidence="1">Uncharacterized protein</fullName>
    </submittedName>
</protein>
<comment type="caution">
    <text evidence="1">The sequence shown here is derived from an EMBL/GenBank/DDBJ whole genome shotgun (WGS) entry which is preliminary data.</text>
</comment>
<dbReference type="OrthoDB" id="10555314at2759"/>
<reference evidence="1 2" key="1">
    <citation type="submission" date="2014-10" db="EMBL/GenBank/DDBJ databases">
        <title>Draft genome of the hookworm Ancylostoma caninum.</title>
        <authorList>
            <person name="Mitreva M."/>
        </authorList>
    </citation>
    <scope>NUCLEOTIDE SEQUENCE [LARGE SCALE GENOMIC DNA]</scope>
    <source>
        <strain evidence="1 2">Baltimore</strain>
    </source>
</reference>
<accession>A0A368HAM5</accession>
<evidence type="ECO:0000313" key="2">
    <source>
        <dbReference type="Proteomes" id="UP000252519"/>
    </source>
</evidence>
<keyword evidence="2" id="KW-1185">Reference proteome</keyword>
<dbReference type="EMBL" id="JOJR01000008">
    <property type="protein sequence ID" value="RCN52295.1"/>
    <property type="molecule type" value="Genomic_DNA"/>
</dbReference>
<dbReference type="AlphaFoldDB" id="A0A368HAM5"/>